<accession>A0ABV9TS68</accession>
<evidence type="ECO:0000256" key="1">
    <source>
        <dbReference type="SAM" id="Phobius"/>
    </source>
</evidence>
<keyword evidence="1" id="KW-0812">Transmembrane</keyword>
<keyword evidence="3" id="KW-1185">Reference proteome</keyword>
<evidence type="ECO:0000313" key="2">
    <source>
        <dbReference type="EMBL" id="MFC4906961.1"/>
    </source>
</evidence>
<feature type="transmembrane region" description="Helical" evidence="1">
    <location>
        <begin position="41"/>
        <end position="63"/>
    </location>
</feature>
<dbReference type="RefSeq" id="WP_378252702.1">
    <property type="nucleotide sequence ID" value="NZ_JBHSIT010000002.1"/>
</dbReference>
<sequence>MAIRRSSFFPSLDEMEQRALDRSAQRSEPGSQFDHPTAKNLFIAVGVLTVLAHVVGGILFAILGT</sequence>
<dbReference type="EMBL" id="JBHSIT010000002">
    <property type="protein sequence ID" value="MFC4906961.1"/>
    <property type="molecule type" value="Genomic_DNA"/>
</dbReference>
<keyword evidence="1" id="KW-1133">Transmembrane helix</keyword>
<proteinExistence type="predicted"/>
<evidence type="ECO:0000313" key="3">
    <source>
        <dbReference type="Proteomes" id="UP001595872"/>
    </source>
</evidence>
<protein>
    <submittedName>
        <fullName evidence="2">Uncharacterized protein</fullName>
    </submittedName>
</protein>
<comment type="caution">
    <text evidence="2">The sequence shown here is derived from an EMBL/GenBank/DDBJ whole genome shotgun (WGS) entry which is preliminary data.</text>
</comment>
<gene>
    <name evidence="2" type="ORF">ACFPCY_06505</name>
</gene>
<keyword evidence="1" id="KW-0472">Membrane</keyword>
<reference evidence="3" key="1">
    <citation type="journal article" date="2019" name="Int. J. Syst. Evol. Microbiol.">
        <title>The Global Catalogue of Microorganisms (GCM) 10K type strain sequencing project: providing services to taxonomists for standard genome sequencing and annotation.</title>
        <authorList>
            <consortium name="The Broad Institute Genomics Platform"/>
            <consortium name="The Broad Institute Genome Sequencing Center for Infectious Disease"/>
            <person name="Wu L."/>
            <person name="Ma J."/>
        </authorList>
    </citation>
    <scope>NUCLEOTIDE SEQUENCE [LARGE SCALE GENOMIC DNA]</scope>
    <source>
        <strain evidence="3">KLKA75</strain>
    </source>
</reference>
<dbReference type="Proteomes" id="UP001595872">
    <property type="component" value="Unassembled WGS sequence"/>
</dbReference>
<name>A0ABV9TS68_9ACTN</name>
<organism evidence="2 3">
    <name type="scientific">Actinomadura gamaensis</name>
    <dbReference type="NCBI Taxonomy" id="1763541"/>
    <lineage>
        <taxon>Bacteria</taxon>
        <taxon>Bacillati</taxon>
        <taxon>Actinomycetota</taxon>
        <taxon>Actinomycetes</taxon>
        <taxon>Streptosporangiales</taxon>
        <taxon>Thermomonosporaceae</taxon>
        <taxon>Actinomadura</taxon>
    </lineage>
</organism>